<keyword evidence="8" id="KW-0812">Transmembrane</keyword>
<comment type="catalytic activity">
    <reaction evidence="1">
        <text>S-ubiquitinyl-[E2 ubiquitin-conjugating enzyme]-L-cysteine + [acceptor protein]-L-lysine = [E2 ubiquitin-conjugating enzyme]-L-cysteine + N(6)-ubiquitinyl-[acceptor protein]-L-lysine.</text>
        <dbReference type="EC" id="2.3.2.27"/>
    </reaction>
</comment>
<feature type="compositionally biased region" description="Polar residues" evidence="17">
    <location>
        <begin position="158"/>
        <end position="174"/>
    </location>
</feature>
<dbReference type="EMBL" id="BQKI01000084">
    <property type="protein sequence ID" value="GJN33039.1"/>
    <property type="molecule type" value="Genomic_DNA"/>
</dbReference>
<sequence length="204" mass="22031">MRADTSAGDAGPSSPAAAGGGVPTRPRRFPGAAQPEIMRAAEKDDSYAAHVTEACRDAFRHLFGTRVAVAYQSEIKLLGQSLYYLLTTGSGQQTLGEEYCDISQVATLHGLPPTPARRILFILYQTTVPYLAERISSRIVARSIALNESQFDDHPESENSSSAVAQSTADSGNHSRSLSVFSLSRLRGRVHALGVWVLQEWPSV</sequence>
<keyword evidence="12" id="KW-0862">Zinc</keyword>
<dbReference type="GO" id="GO:0005778">
    <property type="term" value="C:peroxisomal membrane"/>
    <property type="evidence" value="ECO:0007669"/>
    <property type="project" value="UniProtKB-SubCell"/>
</dbReference>
<evidence type="ECO:0000256" key="5">
    <source>
        <dbReference type="ARBA" id="ARBA00012483"/>
    </source>
</evidence>
<dbReference type="GO" id="GO:0016558">
    <property type="term" value="P:protein import into peroxisome matrix"/>
    <property type="evidence" value="ECO:0007669"/>
    <property type="project" value="InterPro"/>
</dbReference>
<keyword evidence="16" id="KW-0576">Peroxisome</keyword>
<evidence type="ECO:0000256" key="9">
    <source>
        <dbReference type="ARBA" id="ARBA00022723"/>
    </source>
</evidence>
<feature type="region of interest" description="Disordered" evidence="17">
    <location>
        <begin position="151"/>
        <end position="174"/>
    </location>
</feature>
<keyword evidence="20" id="KW-1185">Reference proteome</keyword>
<keyword evidence="15" id="KW-0472">Membrane</keyword>
<feature type="compositionally biased region" description="Low complexity" evidence="17">
    <location>
        <begin position="1"/>
        <end position="17"/>
    </location>
</feature>
<keyword evidence="6" id="KW-0813">Transport</keyword>
<evidence type="ECO:0000313" key="19">
    <source>
        <dbReference type="EMBL" id="GJN33039.1"/>
    </source>
</evidence>
<evidence type="ECO:0000256" key="8">
    <source>
        <dbReference type="ARBA" id="ARBA00022692"/>
    </source>
</evidence>
<evidence type="ECO:0000256" key="6">
    <source>
        <dbReference type="ARBA" id="ARBA00022448"/>
    </source>
</evidence>
<keyword evidence="7" id="KW-0808">Transferase</keyword>
<evidence type="ECO:0000256" key="16">
    <source>
        <dbReference type="ARBA" id="ARBA00023140"/>
    </source>
</evidence>
<evidence type="ECO:0000259" key="18">
    <source>
        <dbReference type="Pfam" id="PF04757"/>
    </source>
</evidence>
<proteinExistence type="inferred from homology"/>
<dbReference type="AlphaFoldDB" id="A0AAV5FBI2"/>
<gene>
    <name evidence="19" type="primary">gb21596</name>
    <name evidence="19" type="ORF">PR202_gb21596</name>
</gene>
<evidence type="ECO:0000256" key="11">
    <source>
        <dbReference type="ARBA" id="ARBA00022786"/>
    </source>
</evidence>
<evidence type="ECO:0000256" key="3">
    <source>
        <dbReference type="ARBA" id="ARBA00004906"/>
    </source>
</evidence>
<evidence type="ECO:0000256" key="17">
    <source>
        <dbReference type="SAM" id="MobiDB-lite"/>
    </source>
</evidence>
<reference evidence="19" key="1">
    <citation type="journal article" date="2018" name="DNA Res.">
        <title>Multiple hybrid de novo genome assembly of finger millet, an orphan allotetraploid crop.</title>
        <authorList>
            <person name="Hatakeyama M."/>
            <person name="Aluri S."/>
            <person name="Balachadran M.T."/>
            <person name="Sivarajan S.R."/>
            <person name="Patrignani A."/>
            <person name="Gruter S."/>
            <person name="Poveda L."/>
            <person name="Shimizu-Inatsugi R."/>
            <person name="Baeten J."/>
            <person name="Francoijs K.J."/>
            <person name="Nataraja K.N."/>
            <person name="Reddy Y.A.N."/>
            <person name="Phadnis S."/>
            <person name="Ravikumar R.L."/>
            <person name="Schlapbach R."/>
            <person name="Sreeman S.M."/>
            <person name="Shimizu K.K."/>
        </authorList>
    </citation>
    <scope>NUCLEOTIDE SEQUENCE</scope>
</reference>
<accession>A0AAV5FBI2</accession>
<evidence type="ECO:0000256" key="14">
    <source>
        <dbReference type="ARBA" id="ARBA00022989"/>
    </source>
</evidence>
<organism evidence="19 20">
    <name type="scientific">Eleusine coracana subsp. coracana</name>
    <dbReference type="NCBI Taxonomy" id="191504"/>
    <lineage>
        <taxon>Eukaryota</taxon>
        <taxon>Viridiplantae</taxon>
        <taxon>Streptophyta</taxon>
        <taxon>Embryophyta</taxon>
        <taxon>Tracheophyta</taxon>
        <taxon>Spermatophyta</taxon>
        <taxon>Magnoliopsida</taxon>
        <taxon>Liliopsida</taxon>
        <taxon>Poales</taxon>
        <taxon>Poaceae</taxon>
        <taxon>PACMAD clade</taxon>
        <taxon>Chloridoideae</taxon>
        <taxon>Cynodonteae</taxon>
        <taxon>Eleusininae</taxon>
        <taxon>Eleusine</taxon>
    </lineage>
</organism>
<dbReference type="PANTHER" id="PTHR23350:SF0">
    <property type="entry name" value="PEROXISOME BIOGENESIS FACTOR 10"/>
    <property type="match status" value="1"/>
</dbReference>
<reference evidence="19" key="2">
    <citation type="submission" date="2021-12" db="EMBL/GenBank/DDBJ databases">
        <title>Resequencing data analysis of finger millet.</title>
        <authorList>
            <person name="Hatakeyama M."/>
            <person name="Aluri S."/>
            <person name="Balachadran M.T."/>
            <person name="Sivarajan S.R."/>
            <person name="Poveda L."/>
            <person name="Shimizu-Inatsugi R."/>
            <person name="Schlapbach R."/>
            <person name="Sreeman S.M."/>
            <person name="Shimizu K.K."/>
        </authorList>
    </citation>
    <scope>NUCLEOTIDE SEQUENCE</scope>
</reference>
<protein>
    <recommendedName>
        <fullName evidence="5">RING-type E3 ubiquitin transferase</fullName>
        <ecNumber evidence="5">2.3.2.27</ecNumber>
    </recommendedName>
</protein>
<comment type="similarity">
    <text evidence="4">Belongs to the pex2/pex10/pex12 family.</text>
</comment>
<evidence type="ECO:0000256" key="13">
    <source>
        <dbReference type="ARBA" id="ARBA00022927"/>
    </source>
</evidence>
<keyword evidence="14" id="KW-1133">Transmembrane helix</keyword>
<keyword evidence="13" id="KW-0653">Protein transport</keyword>
<evidence type="ECO:0000256" key="4">
    <source>
        <dbReference type="ARBA" id="ARBA00008704"/>
    </source>
</evidence>
<evidence type="ECO:0000256" key="2">
    <source>
        <dbReference type="ARBA" id="ARBA00004585"/>
    </source>
</evidence>
<evidence type="ECO:0000256" key="7">
    <source>
        <dbReference type="ARBA" id="ARBA00022679"/>
    </source>
</evidence>
<evidence type="ECO:0000256" key="12">
    <source>
        <dbReference type="ARBA" id="ARBA00022833"/>
    </source>
</evidence>
<feature type="region of interest" description="Disordered" evidence="17">
    <location>
        <begin position="1"/>
        <end position="30"/>
    </location>
</feature>
<dbReference type="InterPro" id="IPR006845">
    <property type="entry name" value="Pex_N"/>
</dbReference>
<dbReference type="EC" id="2.3.2.27" evidence="5"/>
<feature type="domain" description="Pex N-terminal" evidence="18">
    <location>
        <begin position="44"/>
        <end position="158"/>
    </location>
</feature>
<dbReference type="GO" id="GO:0008270">
    <property type="term" value="F:zinc ion binding"/>
    <property type="evidence" value="ECO:0007669"/>
    <property type="project" value="UniProtKB-KW"/>
</dbReference>
<evidence type="ECO:0000256" key="15">
    <source>
        <dbReference type="ARBA" id="ARBA00023136"/>
    </source>
</evidence>
<dbReference type="GO" id="GO:0061630">
    <property type="term" value="F:ubiquitin protein ligase activity"/>
    <property type="evidence" value="ECO:0007669"/>
    <property type="project" value="UniProtKB-EC"/>
</dbReference>
<comment type="pathway">
    <text evidence="3">Protein modification; protein ubiquitination.</text>
</comment>
<evidence type="ECO:0000256" key="10">
    <source>
        <dbReference type="ARBA" id="ARBA00022771"/>
    </source>
</evidence>
<keyword evidence="10" id="KW-0863">Zinc-finger</keyword>
<dbReference type="InterPro" id="IPR025654">
    <property type="entry name" value="PEX2/10"/>
</dbReference>
<keyword evidence="9" id="KW-0479">Metal-binding</keyword>
<comment type="caution">
    <text evidence="19">The sequence shown here is derived from an EMBL/GenBank/DDBJ whole genome shotgun (WGS) entry which is preliminary data.</text>
</comment>
<comment type="subcellular location">
    <subcellularLocation>
        <location evidence="2">Peroxisome membrane</location>
        <topology evidence="2">Multi-pass membrane protein</topology>
    </subcellularLocation>
</comment>
<name>A0AAV5FBI2_ELECO</name>
<dbReference type="Pfam" id="PF04757">
    <property type="entry name" value="Pex2_Pex12"/>
    <property type="match status" value="1"/>
</dbReference>
<dbReference type="Proteomes" id="UP001054889">
    <property type="component" value="Unassembled WGS sequence"/>
</dbReference>
<evidence type="ECO:0000256" key="1">
    <source>
        <dbReference type="ARBA" id="ARBA00000900"/>
    </source>
</evidence>
<dbReference type="PANTHER" id="PTHR23350">
    <property type="entry name" value="PEROXISOME ASSEMBLY PROTEIN 10"/>
    <property type="match status" value="1"/>
</dbReference>
<evidence type="ECO:0000313" key="20">
    <source>
        <dbReference type="Proteomes" id="UP001054889"/>
    </source>
</evidence>
<keyword evidence="11" id="KW-0833">Ubl conjugation pathway</keyword>